<dbReference type="AlphaFoldDB" id="L1L9T1"/>
<name>L1L9T1_THEEQ</name>
<dbReference type="GeneID" id="15804944"/>
<gene>
    <name evidence="2" type="ORF">BEWA_016820</name>
</gene>
<evidence type="ECO:0000256" key="1">
    <source>
        <dbReference type="SAM" id="SignalP"/>
    </source>
</evidence>
<keyword evidence="1" id="KW-0732">Signal</keyword>
<organism evidence="2 3">
    <name type="scientific">Theileria equi strain WA</name>
    <dbReference type="NCBI Taxonomy" id="1537102"/>
    <lineage>
        <taxon>Eukaryota</taxon>
        <taxon>Sar</taxon>
        <taxon>Alveolata</taxon>
        <taxon>Apicomplexa</taxon>
        <taxon>Aconoidasida</taxon>
        <taxon>Piroplasmida</taxon>
        <taxon>Theileriidae</taxon>
        <taxon>Theileria</taxon>
    </lineage>
</organism>
<dbReference type="RefSeq" id="XP_004831456.1">
    <property type="nucleotide sequence ID" value="XM_004831399.1"/>
</dbReference>
<comment type="caution">
    <text evidence="2">The sequence shown here is derived from an EMBL/GenBank/DDBJ whole genome shotgun (WGS) entry which is preliminary data.</text>
</comment>
<evidence type="ECO:0000313" key="2">
    <source>
        <dbReference type="EMBL" id="EKX72004.1"/>
    </source>
</evidence>
<accession>L1L9T1</accession>
<protein>
    <submittedName>
        <fullName evidence="2">Signal peptide containing protein</fullName>
    </submittedName>
</protein>
<keyword evidence="3" id="KW-1185">Reference proteome</keyword>
<dbReference type="VEuPathDB" id="PiroplasmaDB:BEWA_016820"/>
<dbReference type="Proteomes" id="UP000031512">
    <property type="component" value="Unassembled WGS sequence"/>
</dbReference>
<feature type="signal peptide" evidence="1">
    <location>
        <begin position="1"/>
        <end position="20"/>
    </location>
</feature>
<proteinExistence type="predicted"/>
<dbReference type="KEGG" id="beq:BEWA_016820"/>
<dbReference type="EMBL" id="ACOU01000008">
    <property type="protein sequence ID" value="EKX72004.1"/>
    <property type="molecule type" value="Genomic_DNA"/>
</dbReference>
<sequence length="270" mass="30673">MKTLILAPFLLSLGQTIVGSMDVPRMGKILLDLDISGGKQNYITVSMSKNFQNGINYSINKSVSHQFALGNILDNGELVFPGDPTVMNRHVLLVPREDGTNYLRIITRYKEHGSYRTSIHEFVRTPSDLHYNQISRNPFDIDILNHDSDEFVSAEILVNWQKHNEGVANGRATMDTPEDLETMPMKFTIQKNMQDKLFIGRVFFNGKIVDDKTDGLLSRDVTWEGGLDMPRIIILSRYNDGTRLLIRYDVISGEFIVKGINKLPTYEAMT</sequence>
<evidence type="ECO:0000313" key="3">
    <source>
        <dbReference type="Proteomes" id="UP000031512"/>
    </source>
</evidence>
<feature type="chain" id="PRO_5003952254" evidence="1">
    <location>
        <begin position="21"/>
        <end position="270"/>
    </location>
</feature>
<reference evidence="2 3" key="1">
    <citation type="journal article" date="2012" name="BMC Genomics">
        <title>Comparative genomic analysis and phylogenetic position of Theileria equi.</title>
        <authorList>
            <person name="Kappmeyer L.S."/>
            <person name="Thiagarajan M."/>
            <person name="Herndon D.R."/>
            <person name="Ramsay J.D."/>
            <person name="Caler E."/>
            <person name="Djikeng A."/>
            <person name="Gillespie J.J."/>
            <person name="Lau A.O."/>
            <person name="Roalson E.H."/>
            <person name="Silva J.C."/>
            <person name="Silva M.G."/>
            <person name="Suarez C.E."/>
            <person name="Ueti M.W."/>
            <person name="Nene V.M."/>
            <person name="Mealey R.H."/>
            <person name="Knowles D.P."/>
            <person name="Brayton K.A."/>
        </authorList>
    </citation>
    <scope>NUCLEOTIDE SEQUENCE [LARGE SCALE GENOMIC DNA]</scope>
    <source>
        <strain evidence="2 3">WA</strain>
    </source>
</reference>